<dbReference type="PANTHER" id="PTHR11474">
    <property type="entry name" value="TYROSINASE FAMILY MEMBER"/>
    <property type="match status" value="1"/>
</dbReference>
<dbReference type="InterPro" id="IPR022739">
    <property type="entry name" value="Polyphenol_oxidase_cen"/>
</dbReference>
<evidence type="ECO:0000256" key="4">
    <source>
        <dbReference type="ARBA" id="ARBA00023002"/>
    </source>
</evidence>
<feature type="region of interest" description="Disordered" evidence="6">
    <location>
        <begin position="445"/>
        <end position="468"/>
    </location>
</feature>
<evidence type="ECO:0000256" key="6">
    <source>
        <dbReference type="SAM" id="MobiDB-lite"/>
    </source>
</evidence>
<reference evidence="9" key="1">
    <citation type="submission" date="2020-02" db="EMBL/GenBank/DDBJ databases">
        <authorList>
            <person name="Meier V. D."/>
        </authorList>
    </citation>
    <scope>NUCLEOTIDE SEQUENCE</scope>
    <source>
        <strain evidence="9">AVDCRST_MAG50</strain>
    </source>
</reference>
<dbReference type="GO" id="GO:0046872">
    <property type="term" value="F:metal ion binding"/>
    <property type="evidence" value="ECO:0007669"/>
    <property type="project" value="UniProtKB-KW"/>
</dbReference>
<feature type="compositionally biased region" description="Acidic residues" evidence="6">
    <location>
        <begin position="448"/>
        <end position="463"/>
    </location>
</feature>
<dbReference type="PROSITE" id="PS00498">
    <property type="entry name" value="TYROSINASE_2"/>
    <property type="match status" value="1"/>
</dbReference>
<dbReference type="GO" id="GO:0004097">
    <property type="term" value="F:catechol oxidase activity"/>
    <property type="evidence" value="ECO:0007669"/>
    <property type="project" value="InterPro"/>
</dbReference>
<dbReference type="PANTHER" id="PTHR11474:SF76">
    <property type="entry name" value="SHKT DOMAIN-CONTAINING PROTEIN"/>
    <property type="match status" value="1"/>
</dbReference>
<dbReference type="Pfam" id="PF00264">
    <property type="entry name" value="Tyrosinase"/>
    <property type="match status" value="2"/>
</dbReference>
<organism evidence="9">
    <name type="scientific">uncultured Acidimicrobiales bacterium</name>
    <dbReference type="NCBI Taxonomy" id="310071"/>
    <lineage>
        <taxon>Bacteria</taxon>
        <taxon>Bacillati</taxon>
        <taxon>Actinomycetota</taxon>
        <taxon>Acidimicrobiia</taxon>
        <taxon>Acidimicrobiales</taxon>
        <taxon>environmental samples</taxon>
    </lineage>
</organism>
<dbReference type="InterPro" id="IPR002227">
    <property type="entry name" value="Tyrosinase_Cu-bd"/>
</dbReference>
<feature type="domain" description="Tyrosinase copper-binding" evidence="7">
    <location>
        <begin position="69"/>
        <end position="86"/>
    </location>
</feature>
<dbReference type="InterPro" id="IPR008922">
    <property type="entry name" value="Di-copper_centre_dom_sf"/>
</dbReference>
<keyword evidence="4" id="KW-0560">Oxidoreductase</keyword>
<evidence type="ECO:0000256" key="3">
    <source>
        <dbReference type="ARBA" id="ARBA00022723"/>
    </source>
</evidence>
<dbReference type="EMBL" id="CADCTF010000063">
    <property type="protein sequence ID" value="CAA9233109.1"/>
    <property type="molecule type" value="Genomic_DNA"/>
</dbReference>
<evidence type="ECO:0000259" key="7">
    <source>
        <dbReference type="PROSITE" id="PS00497"/>
    </source>
</evidence>
<dbReference type="Pfam" id="PF25271">
    <property type="entry name" value="DUF7868"/>
    <property type="match status" value="1"/>
</dbReference>
<dbReference type="InterPro" id="IPR050316">
    <property type="entry name" value="Tyrosinase/Hemocyanin"/>
</dbReference>
<dbReference type="Gene3D" id="1.10.1280.10">
    <property type="entry name" value="Di-copper center containing domain from catechol oxidase"/>
    <property type="match status" value="1"/>
</dbReference>
<dbReference type="AlphaFoldDB" id="A0A6J4HUK3"/>
<dbReference type="PROSITE" id="PS00497">
    <property type="entry name" value="TYROSINASE_1"/>
    <property type="match status" value="1"/>
</dbReference>
<protein>
    <submittedName>
        <fullName evidence="9">Probable oxidoreductase protein</fullName>
    </submittedName>
</protein>
<dbReference type="Pfam" id="PF12142">
    <property type="entry name" value="PPO1_DWL"/>
    <property type="match status" value="1"/>
</dbReference>
<sequence>MAGEVRTRRDVWGLSSPDPWHPTLLAYARAVQAMQQRPRTDARSWAYQAAVHGTTEAAPRGARWNECKHGSWFFLPWHRLYLDHFERIVRAVVVEQGGDEDWALPYWNIEAPGASALPPAFRARTLPGGSTPNPLFVAQRAPGINTGGRLPVASLASSRALAARTYMPPPGAGFGGGRSGPVQFFGAAGDLERTPHNDMHVIIGGTGLMGDPNRAALDPIFWLHHANIDRLWSEWIVLADGRANPTDRTWRNQRFPFADERGTIVQRTVNQSLSTQALGYTYDTLADDELPAAPAAAARSGGPTRRETAMELVGASDAPVRLVGATARVDVDIDRRAAESFAAGNESVTPARVYLALEDIEGDRNPGIVYEVHLVSTRRGAVPGDRHVGNVSFFGIEHVASAGGDDAHGMRHVYDVTDLVGGLGAGGDWTREGVRVEFRPLGLLSPADADDADDSDGSADDGAAELPASPIPVSIGRVSLFFE</sequence>
<name>A0A6J4HUK3_9ACTN</name>
<accession>A0A6J4HUK3</accession>
<evidence type="ECO:0000256" key="5">
    <source>
        <dbReference type="ARBA" id="ARBA00023008"/>
    </source>
</evidence>
<evidence type="ECO:0000313" key="9">
    <source>
        <dbReference type="EMBL" id="CAA9233109.1"/>
    </source>
</evidence>
<comment type="cofactor">
    <cofactor evidence="1">
        <name>Cu(2+)</name>
        <dbReference type="ChEBI" id="CHEBI:29036"/>
    </cofactor>
</comment>
<gene>
    <name evidence="9" type="ORF">AVDCRST_MAG50-1284</name>
</gene>
<dbReference type="InterPro" id="IPR057190">
    <property type="entry name" value="DUF7868"/>
</dbReference>
<keyword evidence="5" id="KW-0186">Copper</keyword>
<dbReference type="PRINTS" id="PR00092">
    <property type="entry name" value="TYROSINASE"/>
</dbReference>
<keyword evidence="3" id="KW-0479">Metal-binding</keyword>
<feature type="domain" description="Tyrosinase copper-binding" evidence="8">
    <location>
        <begin position="218"/>
        <end position="229"/>
    </location>
</feature>
<evidence type="ECO:0000256" key="2">
    <source>
        <dbReference type="ARBA" id="ARBA00009928"/>
    </source>
</evidence>
<dbReference type="SUPFAM" id="SSF48056">
    <property type="entry name" value="Di-copper centre-containing domain"/>
    <property type="match status" value="1"/>
</dbReference>
<evidence type="ECO:0000256" key="1">
    <source>
        <dbReference type="ARBA" id="ARBA00001973"/>
    </source>
</evidence>
<evidence type="ECO:0000259" key="8">
    <source>
        <dbReference type="PROSITE" id="PS00498"/>
    </source>
</evidence>
<proteinExistence type="inferred from homology"/>
<comment type="similarity">
    <text evidence="2">Belongs to the tyrosinase family.</text>
</comment>